<accession>A0A9X3C2U7</accession>
<dbReference type="EMBL" id="JACKVK010000008">
    <property type="protein sequence ID" value="MCV7420967.1"/>
    <property type="molecule type" value="Genomic_DNA"/>
</dbReference>
<name>A0A9X3C2U7_9MYCO</name>
<dbReference type="PROSITE" id="PS50931">
    <property type="entry name" value="HTH_LYSR"/>
    <property type="match status" value="1"/>
</dbReference>
<keyword evidence="2" id="KW-0805">Transcription regulation</keyword>
<dbReference type="InterPro" id="IPR005119">
    <property type="entry name" value="LysR_subst-bd"/>
</dbReference>
<gene>
    <name evidence="6" type="ORF">H7K45_10495</name>
</gene>
<evidence type="ECO:0000256" key="2">
    <source>
        <dbReference type="ARBA" id="ARBA00023015"/>
    </source>
</evidence>
<dbReference type="RefSeq" id="WP_263996955.1">
    <property type="nucleotide sequence ID" value="NZ_JACKVK010000008.1"/>
</dbReference>
<dbReference type="Gene3D" id="3.40.190.10">
    <property type="entry name" value="Periplasmic binding protein-like II"/>
    <property type="match status" value="2"/>
</dbReference>
<dbReference type="PANTHER" id="PTHR30126">
    <property type="entry name" value="HTH-TYPE TRANSCRIPTIONAL REGULATOR"/>
    <property type="match status" value="1"/>
</dbReference>
<dbReference type="Pfam" id="PF00126">
    <property type="entry name" value="HTH_1"/>
    <property type="match status" value="1"/>
</dbReference>
<evidence type="ECO:0000259" key="5">
    <source>
        <dbReference type="PROSITE" id="PS50931"/>
    </source>
</evidence>
<comment type="caution">
    <text evidence="6">The sequence shown here is derived from an EMBL/GenBank/DDBJ whole genome shotgun (WGS) entry which is preliminary data.</text>
</comment>
<evidence type="ECO:0000256" key="4">
    <source>
        <dbReference type="ARBA" id="ARBA00023163"/>
    </source>
</evidence>
<evidence type="ECO:0000256" key="3">
    <source>
        <dbReference type="ARBA" id="ARBA00023125"/>
    </source>
</evidence>
<dbReference type="SUPFAM" id="SSF46785">
    <property type="entry name" value="Winged helix' DNA-binding domain"/>
    <property type="match status" value="1"/>
</dbReference>
<keyword evidence="7" id="KW-1185">Reference proteome</keyword>
<proteinExistence type="inferred from homology"/>
<comment type="similarity">
    <text evidence="1">Belongs to the LysR transcriptional regulatory family.</text>
</comment>
<dbReference type="AlphaFoldDB" id="A0A9X3C2U7"/>
<dbReference type="Gene3D" id="1.10.10.10">
    <property type="entry name" value="Winged helix-like DNA-binding domain superfamily/Winged helix DNA-binding domain"/>
    <property type="match status" value="1"/>
</dbReference>
<evidence type="ECO:0000256" key="1">
    <source>
        <dbReference type="ARBA" id="ARBA00009437"/>
    </source>
</evidence>
<evidence type="ECO:0000313" key="7">
    <source>
        <dbReference type="Proteomes" id="UP001141629"/>
    </source>
</evidence>
<feature type="domain" description="HTH lysR-type" evidence="5">
    <location>
        <begin position="8"/>
        <end position="65"/>
    </location>
</feature>
<protein>
    <submittedName>
        <fullName evidence="6">LysR family transcriptional regulator</fullName>
    </submittedName>
</protein>
<keyword evidence="4" id="KW-0804">Transcription</keyword>
<organism evidence="6 7">
    <name type="scientific">Mycobacterium yunnanensis</name>
    <dbReference type="NCBI Taxonomy" id="368477"/>
    <lineage>
        <taxon>Bacteria</taxon>
        <taxon>Bacillati</taxon>
        <taxon>Actinomycetota</taxon>
        <taxon>Actinomycetes</taxon>
        <taxon>Mycobacteriales</taxon>
        <taxon>Mycobacteriaceae</taxon>
        <taxon>Mycobacterium</taxon>
    </lineage>
</organism>
<dbReference type="GO" id="GO:0003700">
    <property type="term" value="F:DNA-binding transcription factor activity"/>
    <property type="evidence" value="ECO:0007669"/>
    <property type="project" value="InterPro"/>
</dbReference>
<dbReference type="InterPro" id="IPR036390">
    <property type="entry name" value="WH_DNA-bd_sf"/>
</dbReference>
<dbReference type="InterPro" id="IPR036388">
    <property type="entry name" value="WH-like_DNA-bd_sf"/>
</dbReference>
<dbReference type="GO" id="GO:0000976">
    <property type="term" value="F:transcription cis-regulatory region binding"/>
    <property type="evidence" value="ECO:0007669"/>
    <property type="project" value="TreeGrafter"/>
</dbReference>
<dbReference type="Pfam" id="PF03466">
    <property type="entry name" value="LysR_substrate"/>
    <property type="match status" value="1"/>
</dbReference>
<keyword evidence="3" id="KW-0238">DNA-binding</keyword>
<sequence length="320" mass="33502">MPLSSRMPDLAEFEVILAIAETGSIGAAAKNVGLTQQAVSARLASMEGRIGVQLAVRTPRGSQLTPAGVVVAEWAHQLLDVAHHVDAGLASLRSDARTHLVISASQTVAEQLLPRWLMSLRASAARLGTPVPELTLTATNSSHAVADVESGTADVGFVESPTAPGRVRSRIVAADELVVVVAPDHEWARRPRPVSAAKLARTPLISRESGSGTRDSLTAALKRAGCDPAEQAPPALELSSAAAVRAAVLAGQAPAVMSRLSIADDLAFGRLREVSTPELDLRRHLRAIWLGVRAPPAGAVRDLLGHIQTMQRLQRGTAGA</sequence>
<dbReference type="Proteomes" id="UP001141629">
    <property type="component" value="Unassembled WGS sequence"/>
</dbReference>
<reference evidence="6" key="2">
    <citation type="journal article" date="2022" name="BMC Genomics">
        <title>Comparative genome analysis of mycobacteria focusing on tRNA and non-coding RNA.</title>
        <authorList>
            <person name="Behra P.R.K."/>
            <person name="Pettersson B.M.F."/>
            <person name="Ramesh M."/>
            <person name="Das S."/>
            <person name="Dasgupta S."/>
            <person name="Kirsebom L.A."/>
        </authorList>
    </citation>
    <scope>NUCLEOTIDE SEQUENCE</scope>
    <source>
        <strain evidence="6">DSM 44838</strain>
    </source>
</reference>
<dbReference type="InterPro" id="IPR000847">
    <property type="entry name" value="LysR_HTH_N"/>
</dbReference>
<reference evidence="6" key="1">
    <citation type="submission" date="2020-07" db="EMBL/GenBank/DDBJ databases">
        <authorList>
            <person name="Pettersson B.M.F."/>
            <person name="Behra P.R.K."/>
            <person name="Ramesh M."/>
            <person name="Das S."/>
            <person name="Dasgupta S."/>
            <person name="Kirsebom L.A."/>
        </authorList>
    </citation>
    <scope>NUCLEOTIDE SEQUENCE</scope>
    <source>
        <strain evidence="6">DSM 44838</strain>
    </source>
</reference>
<dbReference type="PANTHER" id="PTHR30126:SF39">
    <property type="entry name" value="HTH-TYPE TRANSCRIPTIONAL REGULATOR CYSL"/>
    <property type="match status" value="1"/>
</dbReference>
<evidence type="ECO:0000313" key="6">
    <source>
        <dbReference type="EMBL" id="MCV7420967.1"/>
    </source>
</evidence>
<dbReference type="SUPFAM" id="SSF53850">
    <property type="entry name" value="Periplasmic binding protein-like II"/>
    <property type="match status" value="1"/>
</dbReference>